<proteinExistence type="predicted"/>
<dbReference type="Proteomes" id="UP001165064">
    <property type="component" value="Unassembled WGS sequence"/>
</dbReference>
<evidence type="ECO:0000313" key="1">
    <source>
        <dbReference type="EMBL" id="GMF00703.1"/>
    </source>
</evidence>
<dbReference type="EMBL" id="BSXS01011521">
    <property type="protein sequence ID" value="GMF00703.1"/>
    <property type="molecule type" value="Genomic_DNA"/>
</dbReference>
<protein>
    <submittedName>
        <fullName evidence="1">Unnamed protein product</fullName>
    </submittedName>
</protein>
<reference evidence="1" key="1">
    <citation type="submission" date="2023-04" db="EMBL/GenBank/DDBJ databases">
        <title>Ambrosiozyma monospora NBRC 10751.</title>
        <authorList>
            <person name="Ichikawa N."/>
            <person name="Sato H."/>
            <person name="Tonouchi N."/>
        </authorList>
    </citation>
    <scope>NUCLEOTIDE SEQUENCE</scope>
    <source>
        <strain evidence="1">NBRC 10751</strain>
    </source>
</reference>
<sequence length="192" mass="21295">MIDVTEKAKDVFSKVHVRNCTFSIGSPYLNKHGEVAGGLIGSGDSGTLNPGRYDHLNKAWLSQNIISSTFKQLFSHFARYGIRDMPETFQNMMRRFTTNMTALNDEPMVNPLNATRNLNPAFFMNPENNGLGSDDDDENSDEDDGQDDQQSETVTIPAGLRTEDAQFILNALLNGNFIANTEPPEALDDDSE</sequence>
<organism evidence="1 2">
    <name type="scientific">Ambrosiozyma monospora</name>
    <name type="common">Yeast</name>
    <name type="synonym">Endomycopsis monosporus</name>
    <dbReference type="NCBI Taxonomy" id="43982"/>
    <lineage>
        <taxon>Eukaryota</taxon>
        <taxon>Fungi</taxon>
        <taxon>Dikarya</taxon>
        <taxon>Ascomycota</taxon>
        <taxon>Saccharomycotina</taxon>
        <taxon>Pichiomycetes</taxon>
        <taxon>Pichiales</taxon>
        <taxon>Pichiaceae</taxon>
        <taxon>Ambrosiozyma</taxon>
    </lineage>
</organism>
<evidence type="ECO:0000313" key="2">
    <source>
        <dbReference type="Proteomes" id="UP001165064"/>
    </source>
</evidence>
<accession>A0ACB5U2R1</accession>
<gene>
    <name evidence="1" type="ORF">Amon02_001106800</name>
</gene>
<name>A0ACB5U2R1_AMBMO</name>
<comment type="caution">
    <text evidence="1">The sequence shown here is derived from an EMBL/GenBank/DDBJ whole genome shotgun (WGS) entry which is preliminary data.</text>
</comment>
<keyword evidence="2" id="KW-1185">Reference proteome</keyword>